<evidence type="ECO:0000313" key="3">
    <source>
        <dbReference type="EMBL" id="MFC7340431.1"/>
    </source>
</evidence>
<dbReference type="Gene3D" id="3.30.70.2530">
    <property type="match status" value="1"/>
</dbReference>
<dbReference type="InterPro" id="IPR007173">
    <property type="entry name" value="ALO_C"/>
</dbReference>
<dbReference type="PROSITE" id="PS51387">
    <property type="entry name" value="FAD_PCMH"/>
    <property type="match status" value="1"/>
</dbReference>
<dbReference type="SUPFAM" id="SSF56176">
    <property type="entry name" value="FAD-binding/transporter-associated domain-like"/>
    <property type="match status" value="1"/>
</dbReference>
<evidence type="ECO:0000256" key="1">
    <source>
        <dbReference type="ARBA" id="ARBA00023002"/>
    </source>
</evidence>
<dbReference type="PANTHER" id="PTHR43762">
    <property type="entry name" value="L-GULONOLACTONE OXIDASE"/>
    <property type="match status" value="1"/>
</dbReference>
<dbReference type="Gene3D" id="3.30.70.2520">
    <property type="match status" value="1"/>
</dbReference>
<dbReference type="Gene3D" id="3.30.465.10">
    <property type="match status" value="1"/>
</dbReference>
<dbReference type="InterPro" id="IPR016167">
    <property type="entry name" value="FAD-bd_PCMH_sub1"/>
</dbReference>
<keyword evidence="4" id="KW-1185">Reference proteome</keyword>
<dbReference type="EMBL" id="JBHTCJ010000001">
    <property type="protein sequence ID" value="MFC7340431.1"/>
    <property type="molecule type" value="Genomic_DNA"/>
</dbReference>
<evidence type="ECO:0000313" key="4">
    <source>
        <dbReference type="Proteomes" id="UP001596504"/>
    </source>
</evidence>
<dbReference type="InterPro" id="IPR010031">
    <property type="entry name" value="FAD_lactone_oxidase-like"/>
</dbReference>
<dbReference type="InterPro" id="IPR016171">
    <property type="entry name" value="Vanillyl_alc_oxidase_C-sub2"/>
</dbReference>
<dbReference type="RefSeq" id="WP_380664230.1">
    <property type="nucleotide sequence ID" value="NZ_JBHTCJ010000001.1"/>
</dbReference>
<dbReference type="InterPro" id="IPR036318">
    <property type="entry name" value="FAD-bd_PCMH-like_sf"/>
</dbReference>
<keyword evidence="1" id="KW-0560">Oxidoreductase</keyword>
<dbReference type="Gene3D" id="3.30.43.10">
    <property type="entry name" value="Uridine Diphospho-n-acetylenolpyruvylglucosamine Reductase, domain 2"/>
    <property type="match status" value="1"/>
</dbReference>
<dbReference type="InterPro" id="IPR016166">
    <property type="entry name" value="FAD-bd_PCMH"/>
</dbReference>
<feature type="domain" description="FAD-binding PCMH-type" evidence="2">
    <location>
        <begin position="12"/>
        <end position="174"/>
    </location>
</feature>
<dbReference type="InterPro" id="IPR016169">
    <property type="entry name" value="FAD-bd_PCMH_sub2"/>
</dbReference>
<gene>
    <name evidence="3" type="ORF">ACFQRI_03325</name>
</gene>
<dbReference type="PIRSF" id="PIRSF000136">
    <property type="entry name" value="LGO_GLO"/>
    <property type="match status" value="1"/>
</dbReference>
<sequence length="412" mass="44430">MVNSGTNWAKNLTYRAQRLHSPRSVAEVQEIVAGAARVKALGSRHCFNDIADTTSDHVSLAELPADVVIEDDVVWVGGGMRCGDLADQLAEHGRALHNTASLPHITVVGATATGTHGSGVGNASLSAAVVGLEIVRADGELVRLSPQDPDFDGAVVHLGALGVVTRIGLRVQPTFEVATTVHLGLDLDGLLANYPAIARSAYSLSVFTDWRDNVQIWAKSRVGDPVTTDFFGATPAEVPTHMLAGQPIDNLTEQLGVPGPWHQRLPHFRPDFTPSNGDELQSEYFVAAEHAPQALAALRPLGERMAGLLLTNEIRTIAADDLWLGPTQGADSVALHFTWAPDQEAVEALLPEIEAALRPFDARPHWGKVFTTEPSELRRIYPRLDDFAKLVRRFDPDGKFANDYTARILGGP</sequence>
<accession>A0ABW2LHY1</accession>
<proteinExistence type="predicted"/>
<dbReference type="Pfam" id="PF04030">
    <property type="entry name" value="ALO"/>
    <property type="match status" value="1"/>
</dbReference>
<dbReference type="Pfam" id="PF01565">
    <property type="entry name" value="FAD_binding_4"/>
    <property type="match status" value="1"/>
</dbReference>
<dbReference type="Gene3D" id="1.10.45.10">
    <property type="entry name" value="Vanillyl-alcohol Oxidase, Chain A, domain 4"/>
    <property type="match status" value="1"/>
</dbReference>
<dbReference type="InterPro" id="IPR006094">
    <property type="entry name" value="Oxid_FAD_bind_N"/>
</dbReference>
<organism evidence="3 4">
    <name type="scientific">Saccharopolyspora griseoalba</name>
    <dbReference type="NCBI Taxonomy" id="1431848"/>
    <lineage>
        <taxon>Bacteria</taxon>
        <taxon>Bacillati</taxon>
        <taxon>Actinomycetota</taxon>
        <taxon>Actinomycetes</taxon>
        <taxon>Pseudonocardiales</taxon>
        <taxon>Pseudonocardiaceae</taxon>
        <taxon>Saccharopolyspora</taxon>
    </lineage>
</organism>
<protein>
    <submittedName>
        <fullName evidence="3">D-arabinono-1,4-lactone oxidase</fullName>
    </submittedName>
</protein>
<comment type="caution">
    <text evidence="3">The sequence shown here is derived from an EMBL/GenBank/DDBJ whole genome shotgun (WGS) entry which is preliminary data.</text>
</comment>
<dbReference type="Proteomes" id="UP001596504">
    <property type="component" value="Unassembled WGS sequence"/>
</dbReference>
<reference evidence="4" key="1">
    <citation type="journal article" date="2019" name="Int. J. Syst. Evol. Microbiol.">
        <title>The Global Catalogue of Microorganisms (GCM) 10K type strain sequencing project: providing services to taxonomists for standard genome sequencing and annotation.</title>
        <authorList>
            <consortium name="The Broad Institute Genomics Platform"/>
            <consortium name="The Broad Institute Genome Sequencing Center for Infectious Disease"/>
            <person name="Wu L."/>
            <person name="Ma J."/>
        </authorList>
    </citation>
    <scope>NUCLEOTIDE SEQUENCE [LARGE SCALE GENOMIC DNA]</scope>
    <source>
        <strain evidence="4">WLHS5</strain>
    </source>
</reference>
<name>A0ABW2LHY1_9PSEU</name>
<evidence type="ECO:0000259" key="2">
    <source>
        <dbReference type="PROSITE" id="PS51387"/>
    </source>
</evidence>
<dbReference type="PANTHER" id="PTHR43762:SF1">
    <property type="entry name" value="D-ARABINONO-1,4-LACTONE OXIDASE"/>
    <property type="match status" value="1"/>
</dbReference>